<dbReference type="NCBIfam" id="TIGR03026">
    <property type="entry name" value="NDP-sugDHase"/>
    <property type="match status" value="1"/>
</dbReference>
<dbReference type="InterPro" id="IPR014027">
    <property type="entry name" value="UDP-Glc/GDP-Man_DH_C"/>
</dbReference>
<dbReference type="SUPFAM" id="SSF51735">
    <property type="entry name" value="NAD(P)-binding Rossmann-fold domains"/>
    <property type="match status" value="1"/>
</dbReference>
<dbReference type="PANTHER" id="PTHR43750">
    <property type="entry name" value="UDP-GLUCOSE 6-DEHYDROGENASE TUAD"/>
    <property type="match status" value="1"/>
</dbReference>
<sequence>MKIAIAGTGYVGLSLAVLLAQKNEVVALDIVPEKVELLNQKKSPIVDHEIEDFLANKPLNLKATTDKNEAYQNAEFVVIATPTDYDAETNYFNTKSVEAVIKDVMAINPDAVMIIKSTIPVGYTEKIRTELNCQNLIFSPEFLREGKALYDNLYPSRIVVGEVSDRAKKFANLLKDNCLKPDVPVLLTDSSEAEAIKLFANTFLAMRVAYFNELDTYAESHGLNTRQIIEGVCMDPRIGNHYNNPSFGYGGYCLPKDTKQLLANYSKVPQNLINAIVDANTTRKDFVAMSVIKKNPKVVGIFRLIMKAGSDNFRASSIQGIMKRIKARGIEVIVYEPVLQESEFFNSKVVNDIEQFKKMSDVIIANRQSNELADVADKIYTRDLFGSD</sequence>
<dbReference type="SUPFAM" id="SSF48179">
    <property type="entry name" value="6-phosphogluconate dehydrogenase C-terminal domain-like"/>
    <property type="match status" value="1"/>
</dbReference>
<dbReference type="EC" id="1.1.1.22" evidence="3 7"/>
<dbReference type="PIRSF" id="PIRSF500134">
    <property type="entry name" value="UDPglc_DH_bac"/>
    <property type="match status" value="1"/>
</dbReference>
<dbReference type="InterPro" id="IPR017476">
    <property type="entry name" value="UDP-Glc/GDP-Man"/>
</dbReference>
<dbReference type="PIRSF" id="PIRSF000124">
    <property type="entry name" value="UDPglc_GDPman_dh"/>
    <property type="match status" value="1"/>
</dbReference>
<reference evidence="10" key="1">
    <citation type="journal article" date="2019" name="Int. J. Syst. Evol. Microbiol.">
        <title>The Global Catalogue of Microorganisms (GCM) 10K type strain sequencing project: providing services to taxonomists for standard genome sequencing and annotation.</title>
        <authorList>
            <consortium name="The Broad Institute Genomics Platform"/>
            <consortium name="The Broad Institute Genome Sequencing Center for Infectious Disease"/>
            <person name="Wu L."/>
            <person name="Ma J."/>
        </authorList>
    </citation>
    <scope>NUCLEOTIDE SEQUENCE [LARGE SCALE GENOMIC DNA]</scope>
    <source>
        <strain evidence="10">CCUG 58411</strain>
    </source>
</reference>
<comment type="catalytic activity">
    <reaction evidence="6 7">
        <text>UDP-alpha-D-glucose + 2 NAD(+) + H2O = UDP-alpha-D-glucuronate + 2 NADH + 3 H(+)</text>
        <dbReference type="Rhea" id="RHEA:23596"/>
        <dbReference type="ChEBI" id="CHEBI:15377"/>
        <dbReference type="ChEBI" id="CHEBI:15378"/>
        <dbReference type="ChEBI" id="CHEBI:57540"/>
        <dbReference type="ChEBI" id="CHEBI:57945"/>
        <dbReference type="ChEBI" id="CHEBI:58052"/>
        <dbReference type="ChEBI" id="CHEBI:58885"/>
        <dbReference type="EC" id="1.1.1.22"/>
    </reaction>
</comment>
<feature type="domain" description="UDP-glucose/GDP-mannose dehydrogenase C-terminal" evidence="8">
    <location>
        <begin position="300"/>
        <end position="387"/>
    </location>
</feature>
<keyword evidence="10" id="KW-1185">Reference proteome</keyword>
<keyword evidence="5 7" id="KW-0520">NAD</keyword>
<evidence type="ECO:0000256" key="5">
    <source>
        <dbReference type="ARBA" id="ARBA00023027"/>
    </source>
</evidence>
<gene>
    <name evidence="9" type="ORF">ACFQ2T_02305</name>
</gene>
<evidence type="ECO:0000259" key="8">
    <source>
        <dbReference type="SMART" id="SM00984"/>
    </source>
</evidence>
<protein>
    <recommendedName>
        <fullName evidence="3 7">UDP-glucose 6-dehydrogenase</fullName>
        <ecNumber evidence="3 7">1.1.1.22</ecNumber>
    </recommendedName>
</protein>
<dbReference type="Pfam" id="PF00984">
    <property type="entry name" value="UDPG_MGDP_dh"/>
    <property type="match status" value="1"/>
</dbReference>
<dbReference type="InterPro" id="IPR013328">
    <property type="entry name" value="6PGD_dom2"/>
</dbReference>
<proteinExistence type="inferred from homology"/>
<evidence type="ECO:0000256" key="7">
    <source>
        <dbReference type="PIRNR" id="PIRNR000124"/>
    </source>
</evidence>
<comment type="pathway">
    <text evidence="1">Nucleotide-sugar biosynthesis; UDP-alpha-D-glucuronate biosynthesis; UDP-alpha-D-glucuronate from UDP-alpha-D-glucose: step 1/1.</text>
</comment>
<dbReference type="SUPFAM" id="SSF52413">
    <property type="entry name" value="UDP-glucose/GDP-mannose dehydrogenase C-terminal domain"/>
    <property type="match status" value="1"/>
</dbReference>
<dbReference type="Pfam" id="PF03721">
    <property type="entry name" value="UDPG_MGDP_dh_N"/>
    <property type="match status" value="1"/>
</dbReference>
<dbReference type="InterPro" id="IPR036291">
    <property type="entry name" value="NAD(P)-bd_dom_sf"/>
</dbReference>
<dbReference type="InterPro" id="IPR008927">
    <property type="entry name" value="6-PGluconate_DH-like_C_sf"/>
</dbReference>
<evidence type="ECO:0000313" key="10">
    <source>
        <dbReference type="Proteomes" id="UP001597206"/>
    </source>
</evidence>
<dbReference type="SMART" id="SM00984">
    <property type="entry name" value="UDPG_MGDP_dh_C"/>
    <property type="match status" value="1"/>
</dbReference>
<dbReference type="Proteomes" id="UP001597206">
    <property type="component" value="Unassembled WGS sequence"/>
</dbReference>
<dbReference type="Gene3D" id="3.40.50.720">
    <property type="entry name" value="NAD(P)-binding Rossmann-like Domain"/>
    <property type="match status" value="2"/>
</dbReference>
<dbReference type="InterPro" id="IPR001732">
    <property type="entry name" value="UDP-Glc/GDP-Man_DH_N"/>
</dbReference>
<name>A0ABW3PFP5_9PROT</name>
<evidence type="ECO:0000256" key="1">
    <source>
        <dbReference type="ARBA" id="ARBA00004701"/>
    </source>
</evidence>
<dbReference type="PANTHER" id="PTHR43750:SF2">
    <property type="entry name" value="UDP-GLUCOSE 6-DEHYDROGENASE"/>
    <property type="match status" value="1"/>
</dbReference>
<keyword evidence="4 7" id="KW-0560">Oxidoreductase</keyword>
<dbReference type="InterPro" id="IPR036220">
    <property type="entry name" value="UDP-Glc/GDP-Man_DH_C_sf"/>
</dbReference>
<dbReference type="Gene3D" id="1.10.1040.10">
    <property type="entry name" value="N-(1-d-carboxylethyl)-l-norvaline Dehydrogenase, domain 2"/>
    <property type="match status" value="1"/>
</dbReference>
<dbReference type="InterPro" id="IPR028357">
    <property type="entry name" value="UDPglc_DH_bac"/>
</dbReference>
<evidence type="ECO:0000256" key="4">
    <source>
        <dbReference type="ARBA" id="ARBA00023002"/>
    </source>
</evidence>
<dbReference type="RefSeq" id="WP_379029933.1">
    <property type="nucleotide sequence ID" value="NZ_JBHTLN010000001.1"/>
</dbReference>
<evidence type="ECO:0000256" key="2">
    <source>
        <dbReference type="ARBA" id="ARBA00006601"/>
    </source>
</evidence>
<dbReference type="Pfam" id="PF03720">
    <property type="entry name" value="UDPG_MGDP_dh_C"/>
    <property type="match status" value="1"/>
</dbReference>
<organism evidence="9 10">
    <name type="scientific">Methylophilus flavus</name>
    <dbReference type="NCBI Taxonomy" id="640084"/>
    <lineage>
        <taxon>Bacteria</taxon>
        <taxon>Pseudomonadati</taxon>
        <taxon>Pseudomonadota</taxon>
        <taxon>Betaproteobacteria</taxon>
        <taxon>Nitrosomonadales</taxon>
        <taxon>Methylophilaceae</taxon>
        <taxon>Methylophilus</taxon>
    </lineage>
</organism>
<evidence type="ECO:0000256" key="6">
    <source>
        <dbReference type="ARBA" id="ARBA00047473"/>
    </source>
</evidence>
<comment type="caution">
    <text evidence="9">The sequence shown here is derived from an EMBL/GenBank/DDBJ whole genome shotgun (WGS) entry which is preliminary data.</text>
</comment>
<comment type="similarity">
    <text evidence="2 7">Belongs to the UDP-glucose/GDP-mannose dehydrogenase family.</text>
</comment>
<dbReference type="EMBL" id="JBHTLN010000001">
    <property type="protein sequence ID" value="MFD1121320.1"/>
    <property type="molecule type" value="Genomic_DNA"/>
</dbReference>
<evidence type="ECO:0000313" key="9">
    <source>
        <dbReference type="EMBL" id="MFD1121320.1"/>
    </source>
</evidence>
<evidence type="ECO:0000256" key="3">
    <source>
        <dbReference type="ARBA" id="ARBA00012954"/>
    </source>
</evidence>
<dbReference type="InterPro" id="IPR014026">
    <property type="entry name" value="UDP-Glc/GDP-Man_DH_dimer"/>
</dbReference>
<accession>A0ABW3PFP5</accession>